<evidence type="ECO:0000313" key="3">
    <source>
        <dbReference type="Proteomes" id="UP001605036"/>
    </source>
</evidence>
<proteinExistence type="predicted"/>
<name>A0ABD1YQ37_9MARC</name>
<sequence>MTLPKLEALLLEELLEFGAGDDTKHTILCKMKYRNEIAHLAGDKALLQAEHGSEVARLQEELYRLEGVEASRQRMLEYEESKSESVSEMKKSKQDLQSLGEEDLAPWQGSQIAELRAEKDAAVGALLAAQAELRESKEIVKEGNSVLADRLVVLEESVIFLRTERDVLSGSLVEMEKSLTPGSDNSLKDEGTSVETVPASDDMRDSIPVDSNNLRSLIAKLEHAVLETFPDSASELVSLRVAKPAFEYWKTLCDKLLNGDTGVCHQLQKAHLQLTESDSC</sequence>
<feature type="region of interest" description="Disordered" evidence="1">
    <location>
        <begin position="79"/>
        <end position="100"/>
    </location>
</feature>
<gene>
    <name evidence="2" type="ORF">R1flu_004362</name>
</gene>
<feature type="compositionally biased region" description="Basic and acidic residues" evidence="1">
    <location>
        <begin position="79"/>
        <end position="94"/>
    </location>
</feature>
<dbReference type="AlphaFoldDB" id="A0ABD1YQ37"/>
<evidence type="ECO:0000256" key="1">
    <source>
        <dbReference type="SAM" id="MobiDB-lite"/>
    </source>
</evidence>
<evidence type="ECO:0000313" key="2">
    <source>
        <dbReference type="EMBL" id="KAL2632883.1"/>
    </source>
</evidence>
<dbReference type="Proteomes" id="UP001605036">
    <property type="component" value="Unassembled WGS sequence"/>
</dbReference>
<comment type="caution">
    <text evidence="2">The sequence shown here is derived from an EMBL/GenBank/DDBJ whole genome shotgun (WGS) entry which is preliminary data.</text>
</comment>
<feature type="region of interest" description="Disordered" evidence="1">
    <location>
        <begin position="178"/>
        <end position="206"/>
    </location>
</feature>
<keyword evidence="3" id="KW-1185">Reference proteome</keyword>
<reference evidence="2 3" key="1">
    <citation type="submission" date="2024-09" db="EMBL/GenBank/DDBJ databases">
        <title>Chromosome-scale assembly of Riccia fluitans.</title>
        <authorList>
            <person name="Paukszto L."/>
            <person name="Sawicki J."/>
            <person name="Karawczyk K."/>
            <person name="Piernik-Szablinska J."/>
            <person name="Szczecinska M."/>
            <person name="Mazdziarz M."/>
        </authorList>
    </citation>
    <scope>NUCLEOTIDE SEQUENCE [LARGE SCALE GENOMIC DNA]</scope>
    <source>
        <strain evidence="2">Rf_01</strain>
        <tissue evidence="2">Aerial parts of the thallus</tissue>
    </source>
</reference>
<dbReference type="EMBL" id="JBHFFA010000003">
    <property type="protein sequence ID" value="KAL2632883.1"/>
    <property type="molecule type" value="Genomic_DNA"/>
</dbReference>
<organism evidence="2 3">
    <name type="scientific">Riccia fluitans</name>
    <dbReference type="NCBI Taxonomy" id="41844"/>
    <lineage>
        <taxon>Eukaryota</taxon>
        <taxon>Viridiplantae</taxon>
        <taxon>Streptophyta</taxon>
        <taxon>Embryophyta</taxon>
        <taxon>Marchantiophyta</taxon>
        <taxon>Marchantiopsida</taxon>
        <taxon>Marchantiidae</taxon>
        <taxon>Marchantiales</taxon>
        <taxon>Ricciaceae</taxon>
        <taxon>Riccia</taxon>
    </lineage>
</organism>
<protein>
    <submittedName>
        <fullName evidence="2">Uncharacterized protein</fullName>
    </submittedName>
</protein>
<accession>A0ABD1YQ37</accession>